<feature type="domain" description="UmuC" evidence="2">
    <location>
        <begin position="6"/>
        <end position="186"/>
    </location>
</feature>
<dbReference type="InterPro" id="IPR001126">
    <property type="entry name" value="UmuC"/>
</dbReference>
<dbReference type="Pfam" id="PF11799">
    <property type="entry name" value="IMS_C"/>
    <property type="match status" value="1"/>
</dbReference>
<dbReference type="AlphaFoldDB" id="A0A449B4C1"/>
<evidence type="ECO:0000313" key="3">
    <source>
        <dbReference type="EMBL" id="VEU75451.1"/>
    </source>
</evidence>
<gene>
    <name evidence="3" type="primary">dinP</name>
    <name evidence="3" type="ORF">NCTC10168_00373</name>
</gene>
<dbReference type="EMBL" id="LR215037">
    <property type="protein sequence ID" value="VEU75451.1"/>
    <property type="molecule type" value="Genomic_DNA"/>
</dbReference>
<dbReference type="PANTHER" id="PTHR11076">
    <property type="entry name" value="DNA REPAIR POLYMERASE UMUC / TRANSFERASE FAMILY MEMBER"/>
    <property type="match status" value="1"/>
</dbReference>
<sequence length="410" mass="48089">MSNKVIFHIDFDSYFVSAHRTVDFSLKNKPVGVGKKGSKSICSSISYELKNKGVKVAWPKFKILQYEPNTIFVEPNFDLYITLSNKIFDYISKKYSKLIEVFSIDECWLDVTDLTNIDNSLFYANIIKKDILETFDIPISIGISYNKFLAKMSSDLAKPFGITLTKKEDIEKNIWKLPIEKYFGIGKSSSVKLRNIKINTIEDLAKSSHLDQNIYNIFGKRTQKYINEANGISSDELELEHNELKEIGNEVTFSEIDIDDKKDIYKIIKMLSEKVSHRAYNRSMLATVISFLVRNNEGKWYSKQITFKKPTNDFEFIYKTSIKLFDKYWNEELIKGVGIRLKNLIFEFDYYKQLNLFEDYKEDNSKINNLIRNINNKFKKSVLKTGYQFEREKTKNSIQSRYIQNDILKK</sequence>
<dbReference type="SUPFAM" id="SSF100879">
    <property type="entry name" value="Lesion bypass DNA polymerase (Y-family), little finger domain"/>
    <property type="match status" value="1"/>
</dbReference>
<dbReference type="EC" id="2.7.7.7" evidence="3"/>
<dbReference type="GO" id="GO:0003684">
    <property type="term" value="F:damaged DNA binding"/>
    <property type="evidence" value="ECO:0007669"/>
    <property type="project" value="InterPro"/>
</dbReference>
<dbReference type="InterPro" id="IPR036775">
    <property type="entry name" value="DNA_pol_Y-fam_lit_finger_sf"/>
</dbReference>
<dbReference type="InterPro" id="IPR043128">
    <property type="entry name" value="Rev_trsase/Diguanyl_cyclase"/>
</dbReference>
<comment type="similarity">
    <text evidence="1">Belongs to the DNA polymerase type-Y family.</text>
</comment>
<dbReference type="GO" id="GO:0006281">
    <property type="term" value="P:DNA repair"/>
    <property type="evidence" value="ECO:0007669"/>
    <property type="project" value="InterPro"/>
</dbReference>
<dbReference type="InterPro" id="IPR017961">
    <property type="entry name" value="DNA_pol_Y-fam_little_finger"/>
</dbReference>
<dbReference type="PROSITE" id="PS50173">
    <property type="entry name" value="UMUC"/>
    <property type="match status" value="1"/>
</dbReference>
<dbReference type="Pfam" id="PF00817">
    <property type="entry name" value="IMS"/>
    <property type="match status" value="1"/>
</dbReference>
<dbReference type="GO" id="GO:0005829">
    <property type="term" value="C:cytosol"/>
    <property type="evidence" value="ECO:0007669"/>
    <property type="project" value="TreeGrafter"/>
</dbReference>
<dbReference type="GO" id="GO:0042276">
    <property type="term" value="P:error-prone translesion synthesis"/>
    <property type="evidence" value="ECO:0007669"/>
    <property type="project" value="TreeGrafter"/>
</dbReference>
<dbReference type="PANTHER" id="PTHR11076:SF33">
    <property type="entry name" value="DNA POLYMERASE KAPPA"/>
    <property type="match status" value="1"/>
</dbReference>
<evidence type="ECO:0000259" key="2">
    <source>
        <dbReference type="PROSITE" id="PS50173"/>
    </source>
</evidence>
<keyword evidence="4" id="KW-1185">Reference proteome</keyword>
<dbReference type="Gene3D" id="3.30.70.270">
    <property type="match status" value="1"/>
</dbReference>
<dbReference type="GO" id="GO:0003887">
    <property type="term" value="F:DNA-directed DNA polymerase activity"/>
    <property type="evidence" value="ECO:0007669"/>
    <property type="project" value="UniProtKB-EC"/>
</dbReference>
<organism evidence="3 4">
    <name type="scientific">Mycoplasmopsis maculosa</name>
    <dbReference type="NCBI Taxonomy" id="114885"/>
    <lineage>
        <taxon>Bacteria</taxon>
        <taxon>Bacillati</taxon>
        <taxon>Mycoplasmatota</taxon>
        <taxon>Mycoplasmoidales</taxon>
        <taxon>Metamycoplasmataceae</taxon>
        <taxon>Mycoplasmopsis</taxon>
    </lineage>
</organism>
<dbReference type="InterPro" id="IPR043502">
    <property type="entry name" value="DNA/RNA_pol_sf"/>
</dbReference>
<dbReference type="InterPro" id="IPR022880">
    <property type="entry name" value="DNApol_IV"/>
</dbReference>
<keyword evidence="3" id="KW-0808">Transferase</keyword>
<dbReference type="InterPro" id="IPR050116">
    <property type="entry name" value="DNA_polymerase-Y"/>
</dbReference>
<proteinExistence type="inferred from homology"/>
<dbReference type="Gene3D" id="3.40.1170.60">
    <property type="match status" value="1"/>
</dbReference>
<dbReference type="KEGG" id="mmau:NCTC10168_00373"/>
<name>A0A449B4C1_9BACT</name>
<dbReference type="GO" id="GO:0009432">
    <property type="term" value="P:SOS response"/>
    <property type="evidence" value="ECO:0007669"/>
    <property type="project" value="TreeGrafter"/>
</dbReference>
<dbReference type="Proteomes" id="UP000290243">
    <property type="component" value="Chromosome"/>
</dbReference>
<dbReference type="OrthoDB" id="9808813at2"/>
<dbReference type="RefSeq" id="WP_129646551.1">
    <property type="nucleotide sequence ID" value="NZ_LR215037.1"/>
</dbReference>
<evidence type="ECO:0000313" key="4">
    <source>
        <dbReference type="Proteomes" id="UP000290243"/>
    </source>
</evidence>
<protein>
    <submittedName>
        <fullName evidence="3">DNA polymerase IV</fullName>
        <ecNumber evidence="3">2.7.7.7</ecNumber>
    </submittedName>
</protein>
<dbReference type="CDD" id="cd03586">
    <property type="entry name" value="PolY_Pol_IV_kappa"/>
    <property type="match status" value="1"/>
</dbReference>
<dbReference type="Gene3D" id="1.10.150.20">
    <property type="entry name" value="5' to 3' exonuclease, C-terminal subdomain"/>
    <property type="match status" value="1"/>
</dbReference>
<keyword evidence="3" id="KW-0548">Nucleotidyltransferase</keyword>
<evidence type="ECO:0000256" key="1">
    <source>
        <dbReference type="ARBA" id="ARBA00010945"/>
    </source>
</evidence>
<dbReference type="Gene3D" id="3.30.1490.100">
    <property type="entry name" value="DNA polymerase, Y-family, little finger domain"/>
    <property type="match status" value="1"/>
</dbReference>
<reference evidence="3 4" key="1">
    <citation type="submission" date="2019-01" db="EMBL/GenBank/DDBJ databases">
        <authorList>
            <consortium name="Pathogen Informatics"/>
        </authorList>
    </citation>
    <scope>NUCLEOTIDE SEQUENCE [LARGE SCALE GENOMIC DNA]</scope>
    <source>
        <strain evidence="3 4">NCTC10168</strain>
    </source>
</reference>
<dbReference type="SUPFAM" id="SSF56672">
    <property type="entry name" value="DNA/RNA polymerases"/>
    <property type="match status" value="1"/>
</dbReference>
<accession>A0A449B4C1</accession>